<evidence type="ECO:0000256" key="2">
    <source>
        <dbReference type="ARBA" id="ARBA00022475"/>
    </source>
</evidence>
<evidence type="ECO:0000256" key="8">
    <source>
        <dbReference type="ARBA" id="ARBA00024235"/>
    </source>
</evidence>
<evidence type="ECO:0000256" key="7">
    <source>
        <dbReference type="ARBA" id="ARBA00024197"/>
    </source>
</evidence>
<evidence type="ECO:0000256" key="9">
    <source>
        <dbReference type="SAM" id="Phobius"/>
    </source>
</evidence>
<dbReference type="Proteomes" id="UP000307749">
    <property type="component" value="Unassembled WGS sequence"/>
</dbReference>
<dbReference type="GO" id="GO:0044877">
    <property type="term" value="F:protein-containing complex binding"/>
    <property type="evidence" value="ECO:0007669"/>
    <property type="project" value="InterPro"/>
</dbReference>
<dbReference type="PANTHER" id="PTHR38035">
    <property type="entry name" value="UPF0070 PROTEIN YFGM"/>
    <property type="match status" value="1"/>
</dbReference>
<sequence length="258" mass="27983">MTSVPAMLRASASGRLRATPERAFRLSSRPLRRAPLARPRRLEQGMALDVYDDYEQGERVRQWLANNWASIAIGIALGLALIFGWQWWKSHRAGLDMEAAQQYDLVSSAIARGDVTQADAATAVLARDFPGNVYATLAMSLKAAREVKTGNYQAAASSLQWAATHGPDKPLQGLMLVRLARVQLALKQPAAALATLQKVDTHDYRTDVALLQGDAYLAQGNQAAAHSAYEQALAGMKPDAPQRGLLQLKLDNLAIAGK</sequence>
<comment type="caution">
    <text evidence="11">The sequence shown here is derived from an EMBL/GenBank/DDBJ whole genome shotgun (WGS) entry which is preliminary data.</text>
</comment>
<keyword evidence="4 9" id="KW-1133">Transmembrane helix</keyword>
<dbReference type="SUPFAM" id="SSF48452">
    <property type="entry name" value="TPR-like"/>
    <property type="match status" value="1"/>
</dbReference>
<dbReference type="InterPro" id="IPR011990">
    <property type="entry name" value="TPR-like_helical_dom_sf"/>
</dbReference>
<keyword evidence="6" id="KW-0143">Chaperone</keyword>
<dbReference type="GO" id="GO:0005886">
    <property type="term" value="C:plasma membrane"/>
    <property type="evidence" value="ECO:0007669"/>
    <property type="project" value="UniProtKB-SubCell"/>
</dbReference>
<dbReference type="AlphaFoldDB" id="A0A4S3KNW3"/>
<keyword evidence="5 9" id="KW-0472">Membrane</keyword>
<evidence type="ECO:0000259" key="10">
    <source>
        <dbReference type="Pfam" id="PF09976"/>
    </source>
</evidence>
<evidence type="ECO:0000313" key="12">
    <source>
        <dbReference type="Proteomes" id="UP000307749"/>
    </source>
</evidence>
<keyword evidence="12" id="KW-1185">Reference proteome</keyword>
<comment type="similarity">
    <text evidence="7">Belongs to the YfgM family.</text>
</comment>
<evidence type="ECO:0000256" key="6">
    <source>
        <dbReference type="ARBA" id="ARBA00023186"/>
    </source>
</evidence>
<dbReference type="InterPro" id="IPR026039">
    <property type="entry name" value="YfgM"/>
</dbReference>
<dbReference type="Gene3D" id="1.25.40.10">
    <property type="entry name" value="Tetratricopeptide repeat domain"/>
    <property type="match status" value="1"/>
</dbReference>
<accession>A0A4S3KNW3</accession>
<name>A0A4S3KNW3_9GAMM</name>
<dbReference type="Pfam" id="PF09976">
    <property type="entry name" value="TPR_21"/>
    <property type="match status" value="1"/>
</dbReference>
<keyword evidence="3 9" id="KW-0812">Transmembrane</keyword>
<evidence type="ECO:0000256" key="1">
    <source>
        <dbReference type="ARBA" id="ARBA00004401"/>
    </source>
</evidence>
<proteinExistence type="inferred from homology"/>
<reference evidence="11 12" key="1">
    <citation type="submission" date="2017-02" db="EMBL/GenBank/DDBJ databases">
        <title>Whole genome sequencing of Metallibacterium scheffleri DSM 24874 (T).</title>
        <authorList>
            <person name="Kumar S."/>
            <person name="Patil P."/>
            <person name="Patil P.B."/>
        </authorList>
    </citation>
    <scope>NUCLEOTIDE SEQUENCE [LARGE SCALE GENOMIC DNA]</scope>
    <source>
        <strain evidence="11 12">DSM 24874</strain>
    </source>
</reference>
<dbReference type="PANTHER" id="PTHR38035:SF1">
    <property type="entry name" value="ANCILLARY SECYEG TRANSLOCON SUBUNIT"/>
    <property type="match status" value="1"/>
</dbReference>
<evidence type="ECO:0000313" key="11">
    <source>
        <dbReference type="EMBL" id="THD10546.1"/>
    </source>
</evidence>
<dbReference type="EMBL" id="MWQO01000025">
    <property type="protein sequence ID" value="THD10546.1"/>
    <property type="molecule type" value="Genomic_DNA"/>
</dbReference>
<dbReference type="STRING" id="993689.GCA_002077135_02161"/>
<evidence type="ECO:0000256" key="3">
    <source>
        <dbReference type="ARBA" id="ARBA00022692"/>
    </source>
</evidence>
<dbReference type="InterPro" id="IPR018704">
    <property type="entry name" value="SecYEG/CpoB_TPR"/>
</dbReference>
<feature type="transmembrane region" description="Helical" evidence="9">
    <location>
        <begin position="68"/>
        <end position="88"/>
    </location>
</feature>
<keyword evidence="2" id="KW-1003">Cell membrane</keyword>
<gene>
    <name evidence="11" type="ORF">B1806_08155</name>
</gene>
<feature type="domain" description="Ancillary SecYEG translocon subunit/Cell division coordinator CpoB TPR" evidence="10">
    <location>
        <begin position="61"/>
        <end position="254"/>
    </location>
</feature>
<comment type="subcellular location">
    <subcellularLocation>
        <location evidence="1">Cell membrane</location>
        <topology evidence="1">Single-pass type II membrane protein</topology>
    </subcellularLocation>
</comment>
<organism evidence="11 12">
    <name type="scientific">Metallibacterium scheffleri</name>
    <dbReference type="NCBI Taxonomy" id="993689"/>
    <lineage>
        <taxon>Bacteria</taxon>
        <taxon>Pseudomonadati</taxon>
        <taxon>Pseudomonadota</taxon>
        <taxon>Gammaproteobacteria</taxon>
        <taxon>Lysobacterales</taxon>
        <taxon>Rhodanobacteraceae</taxon>
        <taxon>Metallibacterium</taxon>
    </lineage>
</organism>
<evidence type="ECO:0000256" key="4">
    <source>
        <dbReference type="ARBA" id="ARBA00022989"/>
    </source>
</evidence>
<dbReference type="OrthoDB" id="9789675at2"/>
<evidence type="ECO:0000256" key="5">
    <source>
        <dbReference type="ARBA" id="ARBA00023136"/>
    </source>
</evidence>
<protein>
    <recommendedName>
        <fullName evidence="8">Ancillary SecYEG translocon subunit</fullName>
    </recommendedName>
</protein>